<dbReference type="PROSITE" id="PS50096">
    <property type="entry name" value="IQ"/>
    <property type="match status" value="1"/>
</dbReference>
<dbReference type="RefSeq" id="XP_024581752.1">
    <property type="nucleotide sequence ID" value="XM_024716122.1"/>
</dbReference>
<dbReference type="Gene3D" id="3.80.10.10">
    <property type="entry name" value="Ribonuclease Inhibitor"/>
    <property type="match status" value="1"/>
</dbReference>
<dbReference type="PANTHER" id="PTHR24114:SF2">
    <property type="entry name" value="F-BOX DOMAIN-CONTAINING PROTEIN-RELATED"/>
    <property type="match status" value="1"/>
</dbReference>
<dbReference type="AlphaFoldDB" id="A0A0P1ASZ5"/>
<sequence length="1226" mass="140465">MLFTISTCISQTRKWTADNDDTDLVFSSEASQSAYTQALNYRRRRLYQDAINALETVIECEVDSDKLWAELALTQFMLWEAYVRALHTPSIIVISSTIQSKRLRGQNAVVKPLHIVLLQEAYTTLLIAMEYPKNKGSLELLYPLVNLYIEFGSYRGALAVCTLLVEGYPSSSRLNEAIFLSALTASALNRHRDSAQYFQYLAEGKGTSSQIPHRLGAYQLSLLAALELSHVPSMGALERETYTQAYKALIALPPVLPSEKTVHFLLNTSRKNQEQRTILWYRDGQTWLDLADRLAPSANAPLLVLSVLREACQRIELAPSNLPAPSLVLEVLVMRAHLQAFTRRIRILATWRLGVAYVLKQRRHAMALRIQCAWREFNWRQEIALLRVQQQQKEALANAEMGNQDDRTIEKHLDAAAMKIQSLLYIIRDKGIVRALRARKIKRKKLIEGFAVRYFKLVRLLSFRFWCNFASVQRQTRLHACVLIQRQFRVWCNRKSCAHLLLRRSQRFRILQECLVRRSTSLLSRVFQAWHQILLKAKSQRLWGVKLIQNKCRSRIAVLQYHAELRRHRIAIDTMNRLLLKRKRKSLVHFWRALSNNALARRLEQRGAAQTIQKHMRGVLARKGYNRLRRRRRRALNALAKIMRSCDSQLLQTGFKLLQQHVLEYHRVRYNAARCIQRLLQGFEARQKLQRRCLAQTLVIGIGTSGNGLRSQPSKIKLLACLLALSQYILQRDAALVQVQRWWRHRRCKFRLLRVLHKRTAQRWLIGRLQHSFHMLARALFRELRTLRDARKARQYLAATKIQCRLQCWLIRRHYLSNRDRRLVAAQRGAKAVKKYRVQQMHRCLNGWKEATRVLQRELHEAACIVQRIFRRRHEQRRARRTLAKMRTQAEFLAAALQKPLVRCFRQWEVAALLEKSILRVRSSSVIKSLKTAPASHKQKQGIISGSKFDKLQTFEERAEIPSIFFFTLLNRVRQTGMCQLSFSGGADFTIPQLRQLISLSTTLIVDGGGDNTTISSFISNSPVNLIEQVVNALDACSSSTSYPSPVQSLILCNSPLRAYYASQLSTLLLRSHRNSSFSLMSVVLANVPLLPASVVDLACSLAQNPGCLQQLVLERCQIGSAGAAALFESLNYNRALWKLDLSGNHIADVACPALARALISGSQLRVLSLSSNSLSDRIIQGCLAPALALSHLDTLVLLQNPRVSSAGIAALRQARLNVISDYMYR</sequence>
<name>A0A0P1ASZ5_PLAHL</name>
<dbReference type="InterPro" id="IPR011990">
    <property type="entry name" value="TPR-like_helical_dom_sf"/>
</dbReference>
<dbReference type="OMA" id="ERETYTQ"/>
<dbReference type="Gene3D" id="1.25.40.10">
    <property type="entry name" value="Tetratricopeptide repeat domain"/>
    <property type="match status" value="1"/>
</dbReference>
<evidence type="ECO:0000313" key="2">
    <source>
        <dbReference type="Proteomes" id="UP000054928"/>
    </source>
</evidence>
<keyword evidence="2" id="KW-1185">Reference proteome</keyword>
<reference evidence="2" key="1">
    <citation type="submission" date="2014-09" db="EMBL/GenBank/DDBJ databases">
        <authorList>
            <person name="Sharma Rahul"/>
            <person name="Thines Marco"/>
        </authorList>
    </citation>
    <scope>NUCLEOTIDE SEQUENCE [LARGE SCALE GENOMIC DNA]</scope>
</reference>
<evidence type="ECO:0000313" key="1">
    <source>
        <dbReference type="EMBL" id="CEG45383.1"/>
    </source>
</evidence>
<dbReference type="STRING" id="4781.A0A0P1ASZ5"/>
<dbReference type="OrthoDB" id="76105at2759"/>
<dbReference type="InterPro" id="IPR000048">
    <property type="entry name" value="IQ_motif_EF-hand-BS"/>
</dbReference>
<dbReference type="SUPFAM" id="SSF48452">
    <property type="entry name" value="TPR-like"/>
    <property type="match status" value="1"/>
</dbReference>
<protein>
    <submittedName>
        <fullName evidence="1">LRR-containing protein</fullName>
    </submittedName>
</protein>
<dbReference type="PANTHER" id="PTHR24114">
    <property type="entry name" value="LEUCINE RICH REPEAT FAMILY PROTEIN"/>
    <property type="match status" value="1"/>
</dbReference>
<dbReference type="SUPFAM" id="SSF52047">
    <property type="entry name" value="RNI-like"/>
    <property type="match status" value="1"/>
</dbReference>
<dbReference type="InterPro" id="IPR032675">
    <property type="entry name" value="LRR_dom_sf"/>
</dbReference>
<accession>A0A0P1ASZ5</accession>
<dbReference type="SMART" id="SM00368">
    <property type="entry name" value="LRR_RI"/>
    <property type="match status" value="3"/>
</dbReference>
<organism evidence="1 2">
    <name type="scientific">Plasmopara halstedii</name>
    <name type="common">Downy mildew of sunflower</name>
    <dbReference type="NCBI Taxonomy" id="4781"/>
    <lineage>
        <taxon>Eukaryota</taxon>
        <taxon>Sar</taxon>
        <taxon>Stramenopiles</taxon>
        <taxon>Oomycota</taxon>
        <taxon>Peronosporomycetes</taxon>
        <taxon>Peronosporales</taxon>
        <taxon>Peronosporaceae</taxon>
        <taxon>Plasmopara</taxon>
    </lineage>
</organism>
<dbReference type="EMBL" id="CCYD01001572">
    <property type="protein sequence ID" value="CEG45383.1"/>
    <property type="molecule type" value="Genomic_DNA"/>
</dbReference>
<dbReference type="InterPro" id="IPR052394">
    <property type="entry name" value="LRR-containing"/>
</dbReference>
<dbReference type="SMART" id="SM00015">
    <property type="entry name" value="IQ"/>
    <property type="match status" value="6"/>
</dbReference>
<dbReference type="GeneID" id="36396739"/>
<dbReference type="Proteomes" id="UP000054928">
    <property type="component" value="Unassembled WGS sequence"/>
</dbReference>
<proteinExistence type="predicted"/>